<evidence type="ECO:0000259" key="1">
    <source>
        <dbReference type="PROSITE" id="PS51301"/>
    </source>
</evidence>
<dbReference type="InterPro" id="IPR036887">
    <property type="entry name" value="HTH_APSES_sf"/>
</dbReference>
<dbReference type="Pfam" id="PF04383">
    <property type="entry name" value="KilA-N"/>
    <property type="match status" value="1"/>
</dbReference>
<dbReference type="SUPFAM" id="SSF54616">
    <property type="entry name" value="DNA-binding domain of Mlu1-box binding protein MBP1"/>
    <property type="match status" value="1"/>
</dbReference>
<dbReference type="Proteomes" id="UP000545606">
    <property type="component" value="Unassembled WGS sequence"/>
</dbReference>
<feature type="domain" description="KilA-N" evidence="1">
    <location>
        <begin position="3"/>
        <end position="107"/>
    </location>
</feature>
<gene>
    <name evidence="2" type="ORF">H2Z84_03755</name>
</gene>
<name>A0A838Y4I1_9NEIS</name>
<organism evidence="2 3">
    <name type="scientific">Aquitalea aquatica</name>
    <dbReference type="NCBI Taxonomy" id="3044273"/>
    <lineage>
        <taxon>Bacteria</taxon>
        <taxon>Pseudomonadati</taxon>
        <taxon>Pseudomonadota</taxon>
        <taxon>Betaproteobacteria</taxon>
        <taxon>Neisseriales</taxon>
        <taxon>Chromobacteriaceae</taxon>
        <taxon>Aquitalea</taxon>
    </lineage>
</organism>
<dbReference type="RefSeq" id="WP_181834789.1">
    <property type="nucleotide sequence ID" value="NZ_JACERN010000014.1"/>
</dbReference>
<dbReference type="PROSITE" id="PS51301">
    <property type="entry name" value="KILA_N"/>
    <property type="match status" value="1"/>
</dbReference>
<keyword evidence="3" id="KW-1185">Reference proteome</keyword>
<dbReference type="GO" id="GO:0003677">
    <property type="term" value="F:DNA binding"/>
    <property type="evidence" value="ECO:0007669"/>
    <property type="project" value="InterPro"/>
</dbReference>
<reference evidence="2 3" key="1">
    <citation type="submission" date="2020-07" db="EMBL/GenBank/DDBJ databases">
        <title>Draft genome sequence of violacein-producing bacteria and related species.</title>
        <authorList>
            <person name="Wilson H.S."/>
            <person name="De Leon M.E."/>
        </authorList>
    </citation>
    <scope>NUCLEOTIDE SEQUENCE [LARGE SCALE GENOMIC DNA]</scope>
    <source>
        <strain evidence="2 3">HSC-21Su07</strain>
    </source>
</reference>
<dbReference type="EMBL" id="JACERN010000014">
    <property type="protein sequence ID" value="MBA4707509.1"/>
    <property type="molecule type" value="Genomic_DNA"/>
</dbReference>
<accession>A0A838Y4I1</accession>
<dbReference type="SMART" id="SM01252">
    <property type="entry name" value="KilA-N"/>
    <property type="match status" value="1"/>
</dbReference>
<dbReference type="InterPro" id="IPR018004">
    <property type="entry name" value="KilA/APSES_HTH"/>
</dbReference>
<evidence type="ECO:0000313" key="3">
    <source>
        <dbReference type="Proteomes" id="UP000545606"/>
    </source>
</evidence>
<proteinExistence type="predicted"/>
<dbReference type="InterPro" id="IPR017880">
    <property type="entry name" value="KilA_N"/>
</dbReference>
<sequence length="212" mass="23706">MQKIIQADFNGQAMHFTADGWFNATDAAKKFGRRPNDWLALPETARYLEALERKYGKIPYFKTKRGGDTGKSGNAQGTWLHPKLAVRFAQWLDVDFAVWCDDQIDGLIRSEISTHRPATIPSASRDRAVLLHMAVDMVLFRGVGFGKAYSLLNAYAGTHHLAEMSLDQVEQTAQFAGRLMVGSDTRADWSRIAANNPDIDREFAQRGLPYAA</sequence>
<dbReference type="AlphaFoldDB" id="A0A838Y4I1"/>
<protein>
    <submittedName>
        <fullName evidence="2">KilA-N domain-containing protein</fullName>
    </submittedName>
</protein>
<evidence type="ECO:0000313" key="2">
    <source>
        <dbReference type="EMBL" id="MBA4707509.1"/>
    </source>
</evidence>
<comment type="caution">
    <text evidence="2">The sequence shown here is derived from an EMBL/GenBank/DDBJ whole genome shotgun (WGS) entry which is preliminary data.</text>
</comment>